<sequence>MLKEMTQFPLIYLIILTLFQAIFRDEITWFDNIMVAIIMYIIIKFINWCTVPYDWNKKKS</sequence>
<comment type="caution">
    <text evidence="2">The sequence shown here is derived from an EMBL/GenBank/DDBJ whole genome shotgun (WGS) entry which is preliminary data.</text>
</comment>
<evidence type="ECO:0000313" key="3">
    <source>
        <dbReference type="Proteomes" id="UP001285636"/>
    </source>
</evidence>
<dbReference type="RefSeq" id="WP_323466186.1">
    <property type="nucleotide sequence ID" value="NZ_JAWJAY010000001.1"/>
</dbReference>
<dbReference type="EMBL" id="JAWJAY010000001">
    <property type="protein sequence ID" value="MDV2884732.1"/>
    <property type="molecule type" value="Genomic_DNA"/>
</dbReference>
<dbReference type="Proteomes" id="UP001285636">
    <property type="component" value="Unassembled WGS sequence"/>
</dbReference>
<dbReference type="AlphaFoldDB" id="A0AAJ2KUH9"/>
<protein>
    <submittedName>
        <fullName evidence="2">Uncharacterized protein</fullName>
    </submittedName>
</protein>
<feature type="transmembrane region" description="Helical" evidence="1">
    <location>
        <begin position="34"/>
        <end position="55"/>
    </location>
</feature>
<keyword evidence="1" id="KW-0472">Membrane</keyword>
<evidence type="ECO:0000256" key="1">
    <source>
        <dbReference type="SAM" id="Phobius"/>
    </source>
</evidence>
<name>A0AAJ2KUH9_ALKPS</name>
<reference evidence="2" key="1">
    <citation type="submission" date="2023-10" db="EMBL/GenBank/DDBJ databases">
        <title>Screening of Alkalihalophilus pseudofirmusBZ-TG-HK211 and Its Alleviation of Salt Stress on Rapeseed Growth.</title>
        <authorList>
            <person name="Zhao B."/>
            <person name="Guo T."/>
        </authorList>
    </citation>
    <scope>NUCLEOTIDE SEQUENCE</scope>
    <source>
        <strain evidence="2">BZ-TG-HK211</strain>
    </source>
</reference>
<gene>
    <name evidence="2" type="ORF">RYX45_06050</name>
</gene>
<accession>A0AAJ2KUH9</accession>
<evidence type="ECO:0000313" key="2">
    <source>
        <dbReference type="EMBL" id="MDV2884732.1"/>
    </source>
</evidence>
<organism evidence="2 3">
    <name type="scientific">Alkalihalophilus pseudofirmus</name>
    <name type="common">Bacillus pseudofirmus</name>
    <dbReference type="NCBI Taxonomy" id="79885"/>
    <lineage>
        <taxon>Bacteria</taxon>
        <taxon>Bacillati</taxon>
        <taxon>Bacillota</taxon>
        <taxon>Bacilli</taxon>
        <taxon>Bacillales</taxon>
        <taxon>Bacillaceae</taxon>
        <taxon>Alkalihalophilus</taxon>
    </lineage>
</organism>
<keyword evidence="1" id="KW-0812">Transmembrane</keyword>
<proteinExistence type="predicted"/>
<keyword evidence="1" id="KW-1133">Transmembrane helix</keyword>